<name>A0A5C6KFU3_PARDI</name>
<dbReference type="InterPro" id="IPR015424">
    <property type="entry name" value="PyrdxlP-dep_Trfase"/>
</dbReference>
<protein>
    <submittedName>
        <fullName evidence="7">O-acetylhomoserine aminocarboxypropyltransferase/cysteine synthase</fullName>
    </submittedName>
</protein>
<evidence type="ECO:0000313" key="7">
    <source>
        <dbReference type="EMBL" id="TWV60771.1"/>
    </source>
</evidence>
<dbReference type="PANTHER" id="PTHR43797">
    <property type="entry name" value="HOMOCYSTEINE/CYSTEINE SYNTHASE"/>
    <property type="match status" value="1"/>
</dbReference>
<dbReference type="SUPFAM" id="SSF53383">
    <property type="entry name" value="PLP-dependent transferases"/>
    <property type="match status" value="1"/>
</dbReference>
<dbReference type="PROSITE" id="PS00868">
    <property type="entry name" value="CYS_MET_METAB_PP"/>
    <property type="match status" value="1"/>
</dbReference>
<evidence type="ECO:0000256" key="5">
    <source>
        <dbReference type="PIRSR" id="PIRSR001434-2"/>
    </source>
</evidence>
<dbReference type="NCBIfam" id="TIGR01326">
    <property type="entry name" value="OAH_OAS_sulfhy"/>
    <property type="match status" value="1"/>
</dbReference>
<dbReference type="FunFam" id="3.40.640.10:FF:000035">
    <property type="entry name" value="O-succinylhomoserine sulfhydrylase"/>
    <property type="match status" value="1"/>
</dbReference>
<evidence type="ECO:0000256" key="4">
    <source>
        <dbReference type="ARBA" id="ARBA00022898"/>
    </source>
</evidence>
<organism evidence="7 8">
    <name type="scientific">Parabacteroides distasonis</name>
    <dbReference type="NCBI Taxonomy" id="823"/>
    <lineage>
        <taxon>Bacteria</taxon>
        <taxon>Pseudomonadati</taxon>
        <taxon>Bacteroidota</taxon>
        <taxon>Bacteroidia</taxon>
        <taxon>Bacteroidales</taxon>
        <taxon>Tannerellaceae</taxon>
        <taxon>Parabacteroides</taxon>
    </lineage>
</organism>
<dbReference type="GO" id="GO:0004124">
    <property type="term" value="F:cysteine synthase activity"/>
    <property type="evidence" value="ECO:0007669"/>
    <property type="project" value="TreeGrafter"/>
</dbReference>
<evidence type="ECO:0000313" key="8">
    <source>
        <dbReference type="Proteomes" id="UP000315827"/>
    </source>
</evidence>
<dbReference type="Gene3D" id="3.40.640.10">
    <property type="entry name" value="Type I PLP-dependent aspartate aminotransferase-like (Major domain)"/>
    <property type="match status" value="1"/>
</dbReference>
<dbReference type="EMBL" id="VOHW01000008">
    <property type="protein sequence ID" value="TWV60771.1"/>
    <property type="molecule type" value="Genomic_DNA"/>
</dbReference>
<comment type="caution">
    <text evidence="7">The sequence shown here is derived from an EMBL/GenBank/DDBJ whole genome shotgun (WGS) entry which is preliminary data.</text>
</comment>
<proteinExistence type="inferred from homology"/>
<gene>
    <name evidence="7" type="ORF">FSA05_13930</name>
</gene>
<dbReference type="Pfam" id="PF01053">
    <property type="entry name" value="Cys_Met_Meta_PP"/>
    <property type="match status" value="1"/>
</dbReference>
<dbReference type="Proteomes" id="UP000315827">
    <property type="component" value="Unassembled WGS sequence"/>
</dbReference>
<dbReference type="GO" id="GO:0019346">
    <property type="term" value="P:transsulfuration"/>
    <property type="evidence" value="ECO:0007669"/>
    <property type="project" value="InterPro"/>
</dbReference>
<dbReference type="GO" id="GO:0030170">
    <property type="term" value="F:pyridoxal phosphate binding"/>
    <property type="evidence" value="ECO:0007669"/>
    <property type="project" value="InterPro"/>
</dbReference>
<evidence type="ECO:0000256" key="1">
    <source>
        <dbReference type="ARBA" id="ARBA00001933"/>
    </source>
</evidence>
<dbReference type="InterPro" id="IPR000277">
    <property type="entry name" value="Cys/Met-Metab_PyrdxlP-dep_enz"/>
</dbReference>
<comment type="cofactor">
    <cofactor evidence="1 6">
        <name>pyridoxal 5'-phosphate</name>
        <dbReference type="ChEBI" id="CHEBI:597326"/>
    </cofactor>
</comment>
<dbReference type="RefSeq" id="WP_122268028.1">
    <property type="nucleotide sequence ID" value="NZ_QSLL01000017.1"/>
</dbReference>
<dbReference type="InterPro" id="IPR015421">
    <property type="entry name" value="PyrdxlP-dep_Trfase_major"/>
</dbReference>
<dbReference type="GO" id="GO:0006535">
    <property type="term" value="P:cysteine biosynthetic process from serine"/>
    <property type="evidence" value="ECO:0007669"/>
    <property type="project" value="TreeGrafter"/>
</dbReference>
<dbReference type="InterPro" id="IPR006235">
    <property type="entry name" value="OAc-hSer/O-AcSer_sulfhydrylase"/>
</dbReference>
<evidence type="ECO:0000256" key="6">
    <source>
        <dbReference type="RuleBase" id="RU362118"/>
    </source>
</evidence>
<comment type="similarity">
    <text evidence="2 6">Belongs to the trans-sulfuration enzymes family.</text>
</comment>
<keyword evidence="3 7" id="KW-0808">Transferase</keyword>
<reference evidence="7 8" key="1">
    <citation type="submission" date="2019-07" db="EMBL/GenBank/DDBJ databases">
        <title>Genome sequencing of Parabacteroides distasonis iSURF_7.</title>
        <authorList>
            <person name="Degefu H.N."/>
            <person name="Ruoff K.L."/>
            <person name="Price C.E."/>
            <person name="Valls R.A."/>
            <person name="O'Toole G.A."/>
        </authorList>
    </citation>
    <scope>NUCLEOTIDE SEQUENCE [LARGE SCALE GENOMIC DNA]</scope>
    <source>
        <strain evidence="7 8">CFPLTA003_1B</strain>
    </source>
</reference>
<dbReference type="PANTHER" id="PTHR43797:SF2">
    <property type="entry name" value="HOMOCYSTEINE_CYSTEINE SYNTHASE"/>
    <property type="match status" value="1"/>
</dbReference>
<dbReference type="GO" id="GO:0005737">
    <property type="term" value="C:cytoplasm"/>
    <property type="evidence" value="ECO:0007669"/>
    <property type="project" value="TreeGrafter"/>
</dbReference>
<dbReference type="AlphaFoldDB" id="A0A5C6KFU3"/>
<dbReference type="CDD" id="cd00614">
    <property type="entry name" value="CGS_like"/>
    <property type="match status" value="1"/>
</dbReference>
<dbReference type="PIRSF" id="PIRSF001434">
    <property type="entry name" value="CGS"/>
    <property type="match status" value="1"/>
</dbReference>
<accession>A0A5C6KFU3</accession>
<dbReference type="GO" id="GO:0071269">
    <property type="term" value="P:L-homocysteine biosynthetic process"/>
    <property type="evidence" value="ECO:0007669"/>
    <property type="project" value="TreeGrafter"/>
</dbReference>
<sequence>MATKKLHFETLQLHVGQEQPDPATDARAVPIYQTTSYVFHNAQHAADRFGLRDAGNIYGRLTNSTQGVFEARVAALEGGVAGLAVASGAAAVTYALQNIVRAGDHIIAADNLYGGSFNLITHTLASQGITNTIINVNDLNALEAAIRENTKAIYVETFGNPNSDVTNLDAVAEVAHRYHVPLIVDNTFGTPYLIRPIEHGADIVIHSATKFIGGHGSSLGGVIVDGGTFDWKANADKFPTLAKPDPSYHGAIFADVAGSAAFVTRIRAVILRDTGATISPFNAFILLQGLETLSLRMERHVANALKVVDYLSKHPKVEKVNHPSLPTHPDHELYNKYFPNGAGSIFTFEIKGGQEAAWKFIDSLEIFSLLANVADVKSLVIHPYTTTHSQMSPEELAQQHITPSTVRLSIGTEYIDDIIDDLDQAFAKI</sequence>
<dbReference type="InterPro" id="IPR015422">
    <property type="entry name" value="PyrdxlP-dep_Trfase_small"/>
</dbReference>
<evidence type="ECO:0000256" key="2">
    <source>
        <dbReference type="ARBA" id="ARBA00009077"/>
    </source>
</evidence>
<dbReference type="InterPro" id="IPR054542">
    <property type="entry name" value="Cys_met_metab_PP"/>
</dbReference>
<feature type="modified residue" description="N6-(pyridoxal phosphate)lysine" evidence="5">
    <location>
        <position position="210"/>
    </location>
</feature>
<evidence type="ECO:0000256" key="3">
    <source>
        <dbReference type="ARBA" id="ARBA00022679"/>
    </source>
</evidence>
<dbReference type="Gene3D" id="3.90.1150.10">
    <property type="entry name" value="Aspartate Aminotransferase, domain 1"/>
    <property type="match status" value="1"/>
</dbReference>
<dbReference type="GO" id="GO:0003961">
    <property type="term" value="F:O-acetylhomoserine aminocarboxypropyltransferase activity"/>
    <property type="evidence" value="ECO:0007669"/>
    <property type="project" value="TreeGrafter"/>
</dbReference>
<keyword evidence="4 5" id="KW-0663">Pyridoxal phosphate</keyword>